<dbReference type="GO" id="GO:0009366">
    <property type="term" value="C:enterobactin synthetase complex"/>
    <property type="evidence" value="ECO:0007669"/>
    <property type="project" value="TreeGrafter"/>
</dbReference>
<dbReference type="GO" id="GO:0031177">
    <property type="term" value="F:phosphopantetheine binding"/>
    <property type="evidence" value="ECO:0007669"/>
    <property type="project" value="TreeGrafter"/>
</dbReference>
<protein>
    <recommendedName>
        <fullName evidence="1">AMP-dependent synthetase/ligase domain-containing protein</fullName>
    </recommendedName>
</protein>
<dbReference type="InterPro" id="IPR042099">
    <property type="entry name" value="ANL_N_sf"/>
</dbReference>
<dbReference type="GO" id="GO:0005829">
    <property type="term" value="C:cytosol"/>
    <property type="evidence" value="ECO:0007669"/>
    <property type="project" value="TreeGrafter"/>
</dbReference>
<feature type="non-terminal residue" evidence="2">
    <location>
        <position position="395"/>
    </location>
</feature>
<evidence type="ECO:0000313" key="3">
    <source>
        <dbReference type="Proteomes" id="UP000294513"/>
    </source>
</evidence>
<feature type="domain" description="AMP-dependent synthetase/ligase" evidence="1">
    <location>
        <begin position="57"/>
        <end position="388"/>
    </location>
</feature>
<evidence type="ECO:0000313" key="2">
    <source>
        <dbReference type="EMBL" id="TDD88540.1"/>
    </source>
</evidence>
<dbReference type="InterPro" id="IPR000873">
    <property type="entry name" value="AMP-dep_synth/lig_dom"/>
</dbReference>
<dbReference type="GO" id="GO:0043041">
    <property type="term" value="P:amino acid activation for nonribosomal peptide biosynthetic process"/>
    <property type="evidence" value="ECO:0007669"/>
    <property type="project" value="TreeGrafter"/>
</dbReference>
<evidence type="ECO:0000259" key="1">
    <source>
        <dbReference type="Pfam" id="PF00501"/>
    </source>
</evidence>
<dbReference type="Pfam" id="PF00501">
    <property type="entry name" value="AMP-binding"/>
    <property type="match status" value="1"/>
</dbReference>
<dbReference type="PANTHER" id="PTHR45527:SF1">
    <property type="entry name" value="FATTY ACID SYNTHASE"/>
    <property type="match status" value="1"/>
</dbReference>
<dbReference type="GO" id="GO:0047527">
    <property type="term" value="F:2,3-dihydroxybenzoate-serine ligase activity"/>
    <property type="evidence" value="ECO:0007669"/>
    <property type="project" value="TreeGrafter"/>
</dbReference>
<dbReference type="InterPro" id="IPR020845">
    <property type="entry name" value="AMP-binding_CS"/>
</dbReference>
<dbReference type="PROSITE" id="PS00455">
    <property type="entry name" value="AMP_BINDING"/>
    <property type="match status" value="1"/>
</dbReference>
<dbReference type="SUPFAM" id="SSF56801">
    <property type="entry name" value="Acetyl-CoA synthetase-like"/>
    <property type="match status" value="1"/>
</dbReference>
<sequence length="395" mass="42441">MRPCGCSRSRHAPSIAPRSGRWMGVSSDYDEGSVISMRREEVNHGSRTGNADLAAMFELAVRRYPARPAVCWDEGSLTYAELGVLARKFACGLRRQGVASGAVVALVGERGPEACAALLGILLAGGAYFPIDPGLPASRIEAMVDDVAPDLTVILPGVEIWDSERGRHVRYADVLGAAESVPGPLVTHGNKSGDIAYVMCTSGSTGRPKAVAVTHRGVARLSIDNGFWEITPEDRVLHASTLSFDASTLELWSAFPNGACVVIVERDVLISPPALAEWISARDVSVVILTTGLFHHLARENPVLFSGVRWLLVAGEALRPEIARRVLPYPEHFINGYGPCEGSCLATTYEIEDALAETVDIPIGTPISDTDCHVLDENFEPVPEGRVGDQIQFPH</sequence>
<dbReference type="AlphaFoldDB" id="A0A4R5BTC7"/>
<dbReference type="GO" id="GO:0009239">
    <property type="term" value="P:enterobactin biosynthetic process"/>
    <property type="evidence" value="ECO:0007669"/>
    <property type="project" value="TreeGrafter"/>
</dbReference>
<dbReference type="EMBL" id="SMKU01000064">
    <property type="protein sequence ID" value="TDD88540.1"/>
    <property type="molecule type" value="Genomic_DNA"/>
</dbReference>
<organism evidence="2 3">
    <name type="scientific">Actinomadura rubrisoli</name>
    <dbReference type="NCBI Taxonomy" id="2530368"/>
    <lineage>
        <taxon>Bacteria</taxon>
        <taxon>Bacillati</taxon>
        <taxon>Actinomycetota</taxon>
        <taxon>Actinomycetes</taxon>
        <taxon>Streptosporangiales</taxon>
        <taxon>Thermomonosporaceae</taxon>
        <taxon>Actinomadura</taxon>
    </lineage>
</organism>
<dbReference type="Gene3D" id="3.40.50.12780">
    <property type="entry name" value="N-terminal domain of ligase-like"/>
    <property type="match status" value="1"/>
</dbReference>
<proteinExistence type="predicted"/>
<accession>A0A4R5BTC7</accession>
<reference evidence="2 3" key="1">
    <citation type="submission" date="2019-03" db="EMBL/GenBank/DDBJ databases">
        <title>Draft genome sequences of novel Actinobacteria.</title>
        <authorList>
            <person name="Sahin N."/>
            <person name="Ay H."/>
            <person name="Saygin H."/>
        </authorList>
    </citation>
    <scope>NUCLEOTIDE SEQUENCE [LARGE SCALE GENOMIC DNA]</scope>
    <source>
        <strain evidence="2 3">H3C3</strain>
    </source>
</reference>
<dbReference type="PANTHER" id="PTHR45527">
    <property type="entry name" value="NONRIBOSOMAL PEPTIDE SYNTHETASE"/>
    <property type="match status" value="1"/>
</dbReference>
<gene>
    <name evidence="2" type="ORF">E1298_15110</name>
</gene>
<name>A0A4R5BTC7_9ACTN</name>
<comment type="caution">
    <text evidence="2">The sequence shown here is derived from an EMBL/GenBank/DDBJ whole genome shotgun (WGS) entry which is preliminary data.</text>
</comment>
<dbReference type="Proteomes" id="UP000294513">
    <property type="component" value="Unassembled WGS sequence"/>
</dbReference>
<keyword evidence="3" id="KW-1185">Reference proteome</keyword>